<accession>A0A2P5DGA0</accession>
<dbReference type="AlphaFoldDB" id="A0A2P5DGA0"/>
<dbReference type="EMBL" id="JXTB01000040">
    <property type="protein sequence ID" value="PON72301.1"/>
    <property type="molecule type" value="Genomic_DNA"/>
</dbReference>
<feature type="region of interest" description="Disordered" evidence="1">
    <location>
        <begin position="1"/>
        <end position="29"/>
    </location>
</feature>
<organism evidence="2 3">
    <name type="scientific">Parasponia andersonii</name>
    <name type="common">Sponia andersonii</name>
    <dbReference type="NCBI Taxonomy" id="3476"/>
    <lineage>
        <taxon>Eukaryota</taxon>
        <taxon>Viridiplantae</taxon>
        <taxon>Streptophyta</taxon>
        <taxon>Embryophyta</taxon>
        <taxon>Tracheophyta</taxon>
        <taxon>Spermatophyta</taxon>
        <taxon>Magnoliopsida</taxon>
        <taxon>eudicotyledons</taxon>
        <taxon>Gunneridae</taxon>
        <taxon>Pentapetalae</taxon>
        <taxon>rosids</taxon>
        <taxon>fabids</taxon>
        <taxon>Rosales</taxon>
        <taxon>Cannabaceae</taxon>
        <taxon>Parasponia</taxon>
    </lineage>
</organism>
<protein>
    <submittedName>
        <fullName evidence="2">Uncharacterized protein</fullName>
    </submittedName>
</protein>
<name>A0A2P5DGA0_PARAD</name>
<dbReference type="Proteomes" id="UP000237105">
    <property type="component" value="Unassembled WGS sequence"/>
</dbReference>
<sequence>MNPREGTGFEDPGDSGGEAKTTRKKKKKKMVNTGFMLATWVLEKGSTISGVNG</sequence>
<evidence type="ECO:0000313" key="3">
    <source>
        <dbReference type="Proteomes" id="UP000237105"/>
    </source>
</evidence>
<evidence type="ECO:0000256" key="1">
    <source>
        <dbReference type="SAM" id="MobiDB-lite"/>
    </source>
</evidence>
<gene>
    <name evidence="2" type="ORF">PanWU01x14_066920</name>
</gene>
<comment type="caution">
    <text evidence="2">The sequence shown here is derived from an EMBL/GenBank/DDBJ whole genome shotgun (WGS) entry which is preliminary data.</text>
</comment>
<reference evidence="3" key="1">
    <citation type="submission" date="2016-06" db="EMBL/GenBank/DDBJ databases">
        <title>Parallel loss of symbiosis genes in relatives of nitrogen-fixing non-legume Parasponia.</title>
        <authorList>
            <person name="Van Velzen R."/>
            <person name="Holmer R."/>
            <person name="Bu F."/>
            <person name="Rutten L."/>
            <person name="Van Zeijl A."/>
            <person name="Liu W."/>
            <person name="Santuari L."/>
            <person name="Cao Q."/>
            <person name="Sharma T."/>
            <person name="Shen D."/>
            <person name="Roswanjaya Y."/>
            <person name="Wardhani T."/>
            <person name="Kalhor M.S."/>
            <person name="Jansen J."/>
            <person name="Van den Hoogen J."/>
            <person name="Gungor B."/>
            <person name="Hartog M."/>
            <person name="Hontelez J."/>
            <person name="Verver J."/>
            <person name="Yang W.-C."/>
            <person name="Schijlen E."/>
            <person name="Repin R."/>
            <person name="Schilthuizen M."/>
            <person name="Schranz E."/>
            <person name="Heidstra R."/>
            <person name="Miyata K."/>
            <person name="Fedorova E."/>
            <person name="Kohlen W."/>
            <person name="Bisseling T."/>
            <person name="Smit S."/>
            <person name="Geurts R."/>
        </authorList>
    </citation>
    <scope>NUCLEOTIDE SEQUENCE [LARGE SCALE GENOMIC DNA]</scope>
    <source>
        <strain evidence="3">cv. WU1-14</strain>
    </source>
</reference>
<evidence type="ECO:0000313" key="2">
    <source>
        <dbReference type="EMBL" id="PON72301.1"/>
    </source>
</evidence>
<keyword evidence="3" id="KW-1185">Reference proteome</keyword>
<proteinExistence type="predicted"/>